<proteinExistence type="predicted"/>
<reference evidence="5" key="1">
    <citation type="journal article" date="2020" name="Nature">
        <title>Giant virus diversity and host interactions through global metagenomics.</title>
        <authorList>
            <person name="Schulz F."/>
            <person name="Roux S."/>
            <person name="Paez-Espino D."/>
            <person name="Jungbluth S."/>
            <person name="Walsh D.A."/>
            <person name="Denef V.J."/>
            <person name="McMahon K.D."/>
            <person name="Konstantinidis K.T."/>
            <person name="Eloe-Fadrosh E.A."/>
            <person name="Kyrpides N.C."/>
            <person name="Woyke T."/>
        </authorList>
    </citation>
    <scope>NUCLEOTIDE SEQUENCE</scope>
    <source>
        <strain evidence="5">GVMAG-M-3300025699-48</strain>
    </source>
</reference>
<dbReference type="InterPro" id="IPR002110">
    <property type="entry name" value="Ankyrin_rpt"/>
</dbReference>
<dbReference type="InterPro" id="IPR013083">
    <property type="entry name" value="Znf_RING/FYVE/PHD"/>
</dbReference>
<evidence type="ECO:0000313" key="5">
    <source>
        <dbReference type="EMBL" id="QHT99281.1"/>
    </source>
</evidence>
<dbReference type="Pfam" id="PF12796">
    <property type="entry name" value="Ank_2"/>
    <property type="match status" value="1"/>
</dbReference>
<dbReference type="Gene3D" id="3.30.40.10">
    <property type="entry name" value="Zinc/RING finger domain, C3HC4 (zinc finger)"/>
    <property type="match status" value="1"/>
</dbReference>
<dbReference type="SUPFAM" id="SSF57850">
    <property type="entry name" value="RING/U-box"/>
    <property type="match status" value="1"/>
</dbReference>
<dbReference type="EMBL" id="MN740306">
    <property type="protein sequence ID" value="QHT99281.1"/>
    <property type="molecule type" value="Genomic_DNA"/>
</dbReference>
<dbReference type="SUPFAM" id="SSF48403">
    <property type="entry name" value="Ankyrin repeat"/>
    <property type="match status" value="1"/>
</dbReference>
<dbReference type="SMART" id="SM00184">
    <property type="entry name" value="RING"/>
    <property type="match status" value="1"/>
</dbReference>
<evidence type="ECO:0000256" key="2">
    <source>
        <dbReference type="ARBA" id="ARBA00023043"/>
    </source>
</evidence>
<protein>
    <recommendedName>
        <fullName evidence="4">RING-type domain-containing protein</fullName>
    </recommendedName>
</protein>
<dbReference type="PANTHER" id="PTHR24126:SF14">
    <property type="entry name" value="ANK_REP_REGION DOMAIN-CONTAINING PROTEIN"/>
    <property type="match status" value="1"/>
</dbReference>
<feature type="domain" description="RING-type" evidence="4">
    <location>
        <begin position="158"/>
        <end position="200"/>
    </location>
</feature>
<evidence type="ECO:0000256" key="1">
    <source>
        <dbReference type="ARBA" id="ARBA00022737"/>
    </source>
</evidence>
<dbReference type="PROSITE" id="PS50297">
    <property type="entry name" value="ANK_REP_REGION"/>
    <property type="match status" value="1"/>
</dbReference>
<sequence>MPTQKRQKPIKSNNNNTFRKPTSKQQKCGMVTKDYINNGSNPNTDTYTHTYAYADADADDYSDLFTDHEFDANMAEDNTKDAEVEAINKLLVEAENAELIANMPYRADRNKNRHPVKTPSKCDRIMNHLGDHTNPNRGGGQIVGRPEQPTEPETPPECPICTEVLNDNYVTTDCRHTFHTNCVREWCRQHREETDCPLCRRTIGPICREFLFTELERLLFDAINVGEIDMLDNILKIASTSNQDQLDINVKNKDGDTPLILAAKNDQVEIVDMLLKFGADVDELNDDGNSAFHVTDNNDTINLLIAFGTGYYDPTDDAVEASIFGFGNRGGKKSKKTRKKYKTKR</sequence>
<dbReference type="Gene3D" id="1.25.40.20">
    <property type="entry name" value="Ankyrin repeat-containing domain"/>
    <property type="match status" value="1"/>
</dbReference>
<evidence type="ECO:0000256" key="3">
    <source>
        <dbReference type="SAM" id="MobiDB-lite"/>
    </source>
</evidence>
<keyword evidence="2" id="KW-0040">ANK repeat</keyword>
<dbReference type="PROSITE" id="PS50089">
    <property type="entry name" value="ZF_RING_2"/>
    <property type="match status" value="1"/>
</dbReference>
<accession>A0A6C0J0V4</accession>
<organism evidence="5">
    <name type="scientific">viral metagenome</name>
    <dbReference type="NCBI Taxonomy" id="1070528"/>
    <lineage>
        <taxon>unclassified sequences</taxon>
        <taxon>metagenomes</taxon>
        <taxon>organismal metagenomes</taxon>
    </lineage>
</organism>
<dbReference type="InterPro" id="IPR001841">
    <property type="entry name" value="Znf_RING"/>
</dbReference>
<dbReference type="AlphaFoldDB" id="A0A6C0J0V4"/>
<keyword evidence="1" id="KW-0677">Repeat</keyword>
<dbReference type="InterPro" id="IPR036770">
    <property type="entry name" value="Ankyrin_rpt-contain_sf"/>
</dbReference>
<feature type="region of interest" description="Disordered" evidence="3">
    <location>
        <begin position="131"/>
        <end position="156"/>
    </location>
</feature>
<name>A0A6C0J0V4_9ZZZZ</name>
<dbReference type="SMART" id="SM00248">
    <property type="entry name" value="ANK"/>
    <property type="match status" value="1"/>
</dbReference>
<dbReference type="PANTHER" id="PTHR24126">
    <property type="entry name" value="ANKYRIN REPEAT, PH AND SEC7 DOMAIN CONTAINING PROTEIN SECG-RELATED"/>
    <property type="match status" value="1"/>
</dbReference>
<dbReference type="PROSITE" id="PS50088">
    <property type="entry name" value="ANK_REPEAT"/>
    <property type="match status" value="1"/>
</dbReference>
<evidence type="ECO:0000259" key="4">
    <source>
        <dbReference type="PROSITE" id="PS50089"/>
    </source>
</evidence>
<feature type="region of interest" description="Disordered" evidence="3">
    <location>
        <begin position="1"/>
        <end position="27"/>
    </location>
</feature>
<feature type="compositionally biased region" description="Polar residues" evidence="3">
    <location>
        <begin position="10"/>
        <end position="26"/>
    </location>
</feature>
<dbReference type="Pfam" id="PF13639">
    <property type="entry name" value="zf-RING_2"/>
    <property type="match status" value="1"/>
</dbReference>